<feature type="compositionally biased region" description="Polar residues" evidence="1">
    <location>
        <begin position="18"/>
        <end position="33"/>
    </location>
</feature>
<gene>
    <name evidence="2" type="ORF">V6x_41870</name>
</gene>
<proteinExistence type="predicted"/>
<accession>A0A517WGS5</accession>
<name>A0A517WGS5_9PLAN</name>
<evidence type="ECO:0000313" key="2">
    <source>
        <dbReference type="EMBL" id="QDU04459.1"/>
    </source>
</evidence>
<dbReference type="EMBL" id="CP036347">
    <property type="protein sequence ID" value="QDU04459.1"/>
    <property type="molecule type" value="Genomic_DNA"/>
</dbReference>
<dbReference type="AlphaFoldDB" id="A0A517WGS5"/>
<feature type="region of interest" description="Disordered" evidence="1">
    <location>
        <begin position="1"/>
        <end position="33"/>
    </location>
</feature>
<protein>
    <submittedName>
        <fullName evidence="2">Uncharacterized protein</fullName>
    </submittedName>
</protein>
<organism evidence="2 3">
    <name type="scientific">Gimesia chilikensis</name>
    <dbReference type="NCBI Taxonomy" id="2605989"/>
    <lineage>
        <taxon>Bacteria</taxon>
        <taxon>Pseudomonadati</taxon>
        <taxon>Planctomycetota</taxon>
        <taxon>Planctomycetia</taxon>
        <taxon>Planctomycetales</taxon>
        <taxon>Planctomycetaceae</taxon>
        <taxon>Gimesia</taxon>
    </lineage>
</organism>
<reference evidence="2 3" key="1">
    <citation type="submission" date="2019-02" db="EMBL/GenBank/DDBJ databases">
        <title>Deep-cultivation of Planctomycetes and their phenomic and genomic characterization uncovers novel biology.</title>
        <authorList>
            <person name="Wiegand S."/>
            <person name="Jogler M."/>
            <person name="Boedeker C."/>
            <person name="Pinto D."/>
            <person name="Vollmers J."/>
            <person name="Rivas-Marin E."/>
            <person name="Kohn T."/>
            <person name="Peeters S.H."/>
            <person name="Heuer A."/>
            <person name="Rast P."/>
            <person name="Oberbeckmann S."/>
            <person name="Bunk B."/>
            <person name="Jeske O."/>
            <person name="Meyerdierks A."/>
            <person name="Storesund J.E."/>
            <person name="Kallscheuer N."/>
            <person name="Luecker S."/>
            <person name="Lage O.M."/>
            <person name="Pohl T."/>
            <person name="Merkel B.J."/>
            <person name="Hornburger P."/>
            <person name="Mueller R.-W."/>
            <person name="Bruemmer F."/>
            <person name="Labrenz M."/>
            <person name="Spormann A.M."/>
            <person name="Op den Camp H."/>
            <person name="Overmann J."/>
            <person name="Amann R."/>
            <person name="Jetten M.S.M."/>
            <person name="Mascher T."/>
            <person name="Medema M.H."/>
            <person name="Devos D.P."/>
            <person name="Kaster A.-K."/>
            <person name="Ovreas L."/>
            <person name="Rohde M."/>
            <person name="Galperin M.Y."/>
            <person name="Jogler C."/>
        </authorList>
    </citation>
    <scope>NUCLEOTIDE SEQUENCE [LARGE SCALE GENOMIC DNA]</scope>
    <source>
        <strain evidence="2 3">V6</strain>
    </source>
</reference>
<sequence>MDLLELNENPPGCCTSAKADTSQSEKTAASNTDNGPVIGLYVQKCQGQGQGTFWNSLPWAIVPGLQAEILVFAPDIWTPLYSVKAPEKALEPPTPPPRIV</sequence>
<dbReference type="Proteomes" id="UP000320722">
    <property type="component" value="Chromosome"/>
</dbReference>
<evidence type="ECO:0000313" key="3">
    <source>
        <dbReference type="Proteomes" id="UP000320722"/>
    </source>
</evidence>
<evidence type="ECO:0000256" key="1">
    <source>
        <dbReference type="SAM" id="MobiDB-lite"/>
    </source>
</evidence>